<dbReference type="PANTHER" id="PTHR30629:SF2">
    <property type="entry name" value="PROPHAGE INTEGRASE INTS-RELATED"/>
    <property type="match status" value="1"/>
</dbReference>
<evidence type="ECO:0000256" key="3">
    <source>
        <dbReference type="ARBA" id="ARBA00023125"/>
    </source>
</evidence>
<reference evidence="7 8" key="1">
    <citation type="submission" date="2018-08" db="EMBL/GenBank/DDBJ databases">
        <title>Genome sequence of Methylocystis hirsuta CSC1, a methanotroph able to accumulate PHAs.</title>
        <authorList>
            <person name="Bordel S."/>
            <person name="Rodriguez E."/>
            <person name="Gancedo J."/>
            <person name="Munoz R."/>
        </authorList>
    </citation>
    <scope>NUCLEOTIDE SEQUENCE [LARGE SCALE GENOMIC DNA]</scope>
    <source>
        <strain evidence="7 8">CSC1</strain>
    </source>
</reference>
<dbReference type="InterPro" id="IPR010998">
    <property type="entry name" value="Integrase_recombinase_N"/>
</dbReference>
<organism evidence="7 8">
    <name type="scientific">Methylocystis hirsuta</name>
    <dbReference type="NCBI Taxonomy" id="369798"/>
    <lineage>
        <taxon>Bacteria</taxon>
        <taxon>Pseudomonadati</taxon>
        <taxon>Pseudomonadota</taxon>
        <taxon>Alphaproteobacteria</taxon>
        <taxon>Hyphomicrobiales</taxon>
        <taxon>Methylocystaceae</taxon>
        <taxon>Methylocystis</taxon>
    </lineage>
</organism>
<keyword evidence="3" id="KW-0238">DNA-binding</keyword>
<protein>
    <submittedName>
        <fullName evidence="7">Site-specific integrase</fullName>
    </submittedName>
</protein>
<dbReference type="Gene3D" id="1.10.443.10">
    <property type="entry name" value="Intergrase catalytic core"/>
    <property type="match status" value="1"/>
</dbReference>
<dbReference type="GO" id="GO:0006310">
    <property type="term" value="P:DNA recombination"/>
    <property type="evidence" value="ECO:0007669"/>
    <property type="project" value="UniProtKB-KW"/>
</dbReference>
<dbReference type="Pfam" id="PF22022">
    <property type="entry name" value="Phage_int_M"/>
    <property type="match status" value="1"/>
</dbReference>
<evidence type="ECO:0000256" key="2">
    <source>
        <dbReference type="ARBA" id="ARBA00022908"/>
    </source>
</evidence>
<keyword evidence="4" id="KW-0233">DNA recombination</keyword>
<comment type="similarity">
    <text evidence="1">Belongs to the 'phage' integrase family.</text>
</comment>
<dbReference type="OrthoDB" id="9795573at2"/>
<proteinExistence type="inferred from homology"/>
<dbReference type="GO" id="GO:0015074">
    <property type="term" value="P:DNA integration"/>
    <property type="evidence" value="ECO:0007669"/>
    <property type="project" value="UniProtKB-KW"/>
</dbReference>
<keyword evidence="8" id="KW-1185">Reference proteome</keyword>
<dbReference type="SUPFAM" id="SSF56349">
    <property type="entry name" value="DNA breaking-rejoining enzymes"/>
    <property type="match status" value="1"/>
</dbReference>
<dbReference type="Proteomes" id="UP000268623">
    <property type="component" value="Unassembled WGS sequence"/>
</dbReference>
<dbReference type="InterPro" id="IPR002104">
    <property type="entry name" value="Integrase_catalytic"/>
</dbReference>
<dbReference type="Gene3D" id="1.10.150.130">
    <property type="match status" value="1"/>
</dbReference>
<sequence>MSQSTSICGTKRGTGKVGKLTDRTARSVGPGKHADGDGLYLVVSPAGGRKWVLRYQMDGRRRDMGLGPYPETSLSAARMAALSARTKIAQGVDPLAAREEARKASRPIPTFADIAKDVIAEAQARTSNAKVAYQWERHLGPAYCALLLARPVNEITTSDVAAVLKPVWRSKPEVARKLYPAIRRVFESARIVLRDQHGLSIDNPARWDDLKALGFSAPTQLSRGRHPSLPYEQMAAFTAALRQRDAIASRLLEFLILTNVRTGTALNAEWREFDLDARVWTIPPSKLKDKKHRKESFRIPLAPRAVEIVKELEAVRVSRFVFPSATGKPLSNMAMLVLLKRMNSGETKWIDPASDGKPIVPHGFRATFRTWCEEVARFPHAVVEEAMGHVVGTSVERAYRRTDVLEQRRHLMEQWATHCEPRELGGADVLAFKRTGGDVA</sequence>
<dbReference type="InterPro" id="IPR025166">
    <property type="entry name" value="Integrase_DNA_bind_dom"/>
</dbReference>
<feature type="region of interest" description="Disordered" evidence="5">
    <location>
        <begin position="1"/>
        <end position="31"/>
    </location>
</feature>
<dbReference type="Pfam" id="PF13356">
    <property type="entry name" value="Arm-DNA-bind_3"/>
    <property type="match status" value="1"/>
</dbReference>
<evidence type="ECO:0000313" key="8">
    <source>
        <dbReference type="Proteomes" id="UP000268623"/>
    </source>
</evidence>
<name>A0A3M9XLS5_9HYPH</name>
<accession>A0A3M9XLS5</accession>
<dbReference type="EMBL" id="QWDD01000001">
    <property type="protein sequence ID" value="RNJ48785.1"/>
    <property type="molecule type" value="Genomic_DNA"/>
</dbReference>
<dbReference type="GO" id="GO:0003677">
    <property type="term" value="F:DNA binding"/>
    <property type="evidence" value="ECO:0007669"/>
    <property type="project" value="UniProtKB-KW"/>
</dbReference>
<dbReference type="InterPro" id="IPR013762">
    <property type="entry name" value="Integrase-like_cat_sf"/>
</dbReference>
<dbReference type="InterPro" id="IPR038488">
    <property type="entry name" value="Integrase_DNA-bd_sf"/>
</dbReference>
<dbReference type="InterPro" id="IPR053876">
    <property type="entry name" value="Phage_int_M"/>
</dbReference>
<dbReference type="PANTHER" id="PTHR30629">
    <property type="entry name" value="PROPHAGE INTEGRASE"/>
    <property type="match status" value="1"/>
</dbReference>
<gene>
    <name evidence="7" type="ORF">D1O30_03240</name>
</gene>
<comment type="caution">
    <text evidence="7">The sequence shown here is derived from an EMBL/GenBank/DDBJ whole genome shotgun (WGS) entry which is preliminary data.</text>
</comment>
<dbReference type="CDD" id="cd00801">
    <property type="entry name" value="INT_P4_C"/>
    <property type="match status" value="1"/>
</dbReference>
<feature type="domain" description="Tyr recombinase" evidence="6">
    <location>
        <begin position="224"/>
        <end position="412"/>
    </location>
</feature>
<evidence type="ECO:0000259" key="6">
    <source>
        <dbReference type="PROSITE" id="PS51898"/>
    </source>
</evidence>
<evidence type="ECO:0000313" key="7">
    <source>
        <dbReference type="EMBL" id="RNJ48785.1"/>
    </source>
</evidence>
<dbReference type="Pfam" id="PF00589">
    <property type="entry name" value="Phage_integrase"/>
    <property type="match status" value="1"/>
</dbReference>
<dbReference type="PROSITE" id="PS51898">
    <property type="entry name" value="TYR_RECOMBINASE"/>
    <property type="match status" value="1"/>
</dbReference>
<dbReference type="AlphaFoldDB" id="A0A3M9XLS5"/>
<dbReference type="Gene3D" id="3.30.160.390">
    <property type="entry name" value="Integrase, DNA-binding domain"/>
    <property type="match status" value="1"/>
</dbReference>
<dbReference type="InterPro" id="IPR050808">
    <property type="entry name" value="Phage_Integrase"/>
</dbReference>
<keyword evidence="2" id="KW-0229">DNA integration</keyword>
<evidence type="ECO:0000256" key="5">
    <source>
        <dbReference type="SAM" id="MobiDB-lite"/>
    </source>
</evidence>
<dbReference type="InterPro" id="IPR011010">
    <property type="entry name" value="DNA_brk_join_enz"/>
</dbReference>
<evidence type="ECO:0000256" key="4">
    <source>
        <dbReference type="ARBA" id="ARBA00023172"/>
    </source>
</evidence>
<evidence type="ECO:0000256" key="1">
    <source>
        <dbReference type="ARBA" id="ARBA00008857"/>
    </source>
</evidence>